<comment type="caution">
    <text evidence="1">The sequence shown here is derived from an EMBL/GenBank/DDBJ whole genome shotgun (WGS) entry which is preliminary data.</text>
</comment>
<gene>
    <name evidence="1" type="ORF">L6164_026253</name>
</gene>
<evidence type="ECO:0000313" key="2">
    <source>
        <dbReference type="Proteomes" id="UP000828941"/>
    </source>
</evidence>
<organism evidence="1 2">
    <name type="scientific">Bauhinia variegata</name>
    <name type="common">Purple orchid tree</name>
    <name type="synonym">Phanera variegata</name>
    <dbReference type="NCBI Taxonomy" id="167791"/>
    <lineage>
        <taxon>Eukaryota</taxon>
        <taxon>Viridiplantae</taxon>
        <taxon>Streptophyta</taxon>
        <taxon>Embryophyta</taxon>
        <taxon>Tracheophyta</taxon>
        <taxon>Spermatophyta</taxon>
        <taxon>Magnoliopsida</taxon>
        <taxon>eudicotyledons</taxon>
        <taxon>Gunneridae</taxon>
        <taxon>Pentapetalae</taxon>
        <taxon>rosids</taxon>
        <taxon>fabids</taxon>
        <taxon>Fabales</taxon>
        <taxon>Fabaceae</taxon>
        <taxon>Cercidoideae</taxon>
        <taxon>Cercideae</taxon>
        <taxon>Bauhiniinae</taxon>
        <taxon>Bauhinia</taxon>
    </lineage>
</organism>
<name>A0ACB9LP49_BAUVA</name>
<dbReference type="EMBL" id="CM039436">
    <property type="protein sequence ID" value="KAI4313262.1"/>
    <property type="molecule type" value="Genomic_DNA"/>
</dbReference>
<sequence>MQRMKNNVTQNVLCTCDFNMMFTYVYLGWKGAKVLLDTVTNLEANFSCPLRGSFYLVDSGYPCTGGFLSPFRGERYHTQEYQVRG</sequence>
<protein>
    <submittedName>
        <fullName evidence="1">Uncharacterized protein</fullName>
    </submittedName>
</protein>
<dbReference type="Proteomes" id="UP000828941">
    <property type="component" value="Chromosome 11"/>
</dbReference>
<proteinExistence type="predicted"/>
<keyword evidence="2" id="KW-1185">Reference proteome</keyword>
<evidence type="ECO:0000313" key="1">
    <source>
        <dbReference type="EMBL" id="KAI4313262.1"/>
    </source>
</evidence>
<accession>A0ACB9LP49</accession>
<reference evidence="1 2" key="1">
    <citation type="journal article" date="2022" name="DNA Res.">
        <title>Chromosomal-level genome assembly of the orchid tree Bauhinia variegata (Leguminosae; Cercidoideae) supports the allotetraploid origin hypothesis of Bauhinia.</title>
        <authorList>
            <person name="Zhong Y."/>
            <person name="Chen Y."/>
            <person name="Zheng D."/>
            <person name="Pang J."/>
            <person name="Liu Y."/>
            <person name="Luo S."/>
            <person name="Meng S."/>
            <person name="Qian L."/>
            <person name="Wei D."/>
            <person name="Dai S."/>
            <person name="Zhou R."/>
        </authorList>
    </citation>
    <scope>NUCLEOTIDE SEQUENCE [LARGE SCALE GENOMIC DNA]</scope>
    <source>
        <strain evidence="1">BV-YZ2020</strain>
    </source>
</reference>